<accession>A0A8J5IR87</accession>
<protein>
    <submittedName>
        <fullName evidence="1">Uncharacterized protein</fullName>
    </submittedName>
</protein>
<organism evidence="1 2">
    <name type="scientific">Phytophthora aleatoria</name>
    <dbReference type="NCBI Taxonomy" id="2496075"/>
    <lineage>
        <taxon>Eukaryota</taxon>
        <taxon>Sar</taxon>
        <taxon>Stramenopiles</taxon>
        <taxon>Oomycota</taxon>
        <taxon>Peronosporomycetes</taxon>
        <taxon>Peronosporales</taxon>
        <taxon>Peronosporaceae</taxon>
        <taxon>Phytophthora</taxon>
    </lineage>
</organism>
<dbReference type="AlphaFoldDB" id="A0A8J5IR87"/>
<sequence length="348" mass="37320">MRDAIDSITAPGTVNVSVSQYGAYGKAWHVTFAKDQDDDEDAIFIQHSRLTGQNALISVYPTVTVFTDAKQNDISGSFRITISGETTEPIGFSATHMKVTQELQKLSVVDSVVALGDKSAGDTGVYALELTADATASSSRLTNIKLGGTLIDPTRFLAIGETLVLGSPPSSYTIKSMTPFDITLSTAFPASATSKNYDVLAGLITKQTKPLPGYMGISPLMQVIAVPTTYSVFYVGSTKFNATAVSGSLVTTDVPYVGDTIAAATPKVYVFDNRLQTTEDLRKLVKVGDDLWLPSMGVSTLLTLSQSMIGEERTLGSGQGALKQCLQMWLTSGTLHPHRRFFWKSVMS</sequence>
<evidence type="ECO:0000313" key="2">
    <source>
        <dbReference type="Proteomes" id="UP000709295"/>
    </source>
</evidence>
<evidence type="ECO:0000313" key="1">
    <source>
        <dbReference type="EMBL" id="KAG6944615.1"/>
    </source>
</evidence>
<reference evidence="1" key="1">
    <citation type="submission" date="2021-01" db="EMBL/GenBank/DDBJ databases">
        <title>Phytophthora aleatoria, a newly-described species from Pinus radiata is distinct from Phytophthora cactorum isolates based on comparative genomics.</title>
        <authorList>
            <person name="Mcdougal R."/>
            <person name="Panda P."/>
            <person name="Williams N."/>
            <person name="Studholme D.J."/>
        </authorList>
    </citation>
    <scope>NUCLEOTIDE SEQUENCE</scope>
    <source>
        <strain evidence="1">NZFS 4037</strain>
    </source>
</reference>
<name>A0A8J5IR87_9STRA</name>
<keyword evidence="2" id="KW-1185">Reference proteome</keyword>
<dbReference type="Proteomes" id="UP000709295">
    <property type="component" value="Unassembled WGS sequence"/>
</dbReference>
<comment type="caution">
    <text evidence="1">The sequence shown here is derived from an EMBL/GenBank/DDBJ whole genome shotgun (WGS) entry which is preliminary data.</text>
</comment>
<dbReference type="EMBL" id="JAENGY010002323">
    <property type="protein sequence ID" value="KAG6944615.1"/>
    <property type="molecule type" value="Genomic_DNA"/>
</dbReference>
<proteinExistence type="predicted"/>
<gene>
    <name evidence="1" type="ORF">JG688_00016993</name>
</gene>